<feature type="chain" id="PRO_5046409527" description="DUF3313 domain-containing protein" evidence="1">
    <location>
        <begin position="32"/>
        <end position="244"/>
    </location>
</feature>
<evidence type="ECO:0000313" key="2">
    <source>
        <dbReference type="EMBL" id="WRQ86693.1"/>
    </source>
</evidence>
<reference evidence="2 3" key="2">
    <citation type="submission" date="2023-12" db="EMBL/GenBank/DDBJ databases">
        <title>Description of an unclassified Opitutus bacterium of Verrucomicrobiota.</title>
        <authorList>
            <person name="Zhang D.-F."/>
        </authorList>
    </citation>
    <scope>NUCLEOTIDE SEQUENCE [LARGE SCALE GENOMIC DNA]</scope>
    <source>
        <strain evidence="2 3">WL0086</strain>
    </source>
</reference>
<protein>
    <recommendedName>
        <fullName evidence="4">DUF3313 domain-containing protein</fullName>
    </recommendedName>
</protein>
<feature type="signal peptide" evidence="1">
    <location>
        <begin position="1"/>
        <end position="31"/>
    </location>
</feature>
<keyword evidence="1" id="KW-0732">Signal</keyword>
<organism evidence="2 3">
    <name type="scientific">Actomonas aquatica</name>
    <dbReference type="NCBI Taxonomy" id="2866162"/>
    <lineage>
        <taxon>Bacteria</taxon>
        <taxon>Pseudomonadati</taxon>
        <taxon>Verrucomicrobiota</taxon>
        <taxon>Opitutia</taxon>
        <taxon>Opitutales</taxon>
        <taxon>Opitutaceae</taxon>
        <taxon>Actomonas</taxon>
    </lineage>
</organism>
<accession>A0ABZ1C611</accession>
<evidence type="ECO:0000313" key="3">
    <source>
        <dbReference type="Proteomes" id="UP000738431"/>
    </source>
</evidence>
<keyword evidence="3" id="KW-1185">Reference proteome</keyword>
<evidence type="ECO:0008006" key="4">
    <source>
        <dbReference type="Google" id="ProtNLM"/>
    </source>
</evidence>
<evidence type="ECO:0000256" key="1">
    <source>
        <dbReference type="SAM" id="SignalP"/>
    </source>
</evidence>
<proteinExistence type="predicted"/>
<dbReference type="RefSeq" id="WP_221030530.1">
    <property type="nucleotide sequence ID" value="NZ_CP139781.1"/>
</dbReference>
<dbReference type="EMBL" id="CP139781">
    <property type="protein sequence ID" value="WRQ86693.1"/>
    <property type="molecule type" value="Genomic_DNA"/>
</dbReference>
<gene>
    <name evidence="2" type="ORF">K1X11_017915</name>
</gene>
<sequence length="244" mass="26856">MATASLPSRLTRLLLVSAGLLLLAGCQTSSNYDVKINAIANQEKPSGTSYRIVTKNGGDPRTDLRTKEAVDYVKAALSGRGMYEAPSPENAEMVVEVDYDVEPPRVEFETRQVPVFARIEGGVRSMIVPARDPTTGRVVYRRISVLDPPSQELMGFEEKTVPVTVYEKYLRVSARENVSSGDDAPPEQLWSVYVSNEAEDDDIRSALPVLASVVVDYIGVTTEKDQQVKVNSEDEEVAFIKRGL</sequence>
<name>A0ABZ1C611_9BACT</name>
<reference evidence="2 3" key="1">
    <citation type="submission" date="2021-08" db="EMBL/GenBank/DDBJ databases">
        <authorList>
            <person name="Zhang D."/>
            <person name="Zhang A."/>
            <person name="Wang L."/>
        </authorList>
    </citation>
    <scope>NUCLEOTIDE SEQUENCE [LARGE SCALE GENOMIC DNA]</scope>
    <source>
        <strain evidence="2 3">WL0086</strain>
    </source>
</reference>
<dbReference type="Proteomes" id="UP000738431">
    <property type="component" value="Chromosome"/>
</dbReference>